<dbReference type="GO" id="GO:0000272">
    <property type="term" value="P:polysaccharide catabolic process"/>
    <property type="evidence" value="ECO:0007669"/>
    <property type="project" value="UniProtKB-KW"/>
</dbReference>
<dbReference type="InterPro" id="IPR036116">
    <property type="entry name" value="FN3_sf"/>
</dbReference>
<dbReference type="PROSITE" id="PS50022">
    <property type="entry name" value="FA58C_3"/>
    <property type="match status" value="1"/>
</dbReference>
<keyword evidence="6" id="KW-0624">Polysaccharide degradation</keyword>
<keyword evidence="6" id="KW-0119">Carbohydrate metabolism</keyword>
<name>A0A9W6VLI7_9ACTN</name>
<dbReference type="Proteomes" id="UP001165135">
    <property type="component" value="Unassembled WGS sequence"/>
</dbReference>
<proteinExistence type="inferred from homology"/>
<dbReference type="InterPro" id="IPR035986">
    <property type="entry name" value="PKD_dom_sf"/>
</dbReference>
<dbReference type="InterPro" id="IPR015882">
    <property type="entry name" value="HEX_bac_N"/>
</dbReference>
<dbReference type="SUPFAM" id="SSF49299">
    <property type="entry name" value="PKD domain"/>
    <property type="match status" value="1"/>
</dbReference>
<evidence type="ECO:0000256" key="1">
    <source>
        <dbReference type="ARBA" id="ARBA00001231"/>
    </source>
</evidence>
<dbReference type="PANTHER" id="PTHR22600">
    <property type="entry name" value="BETA-HEXOSAMINIDASE"/>
    <property type="match status" value="1"/>
</dbReference>
<evidence type="ECO:0000256" key="7">
    <source>
        <dbReference type="PIRSR" id="PIRSR625705-1"/>
    </source>
</evidence>
<evidence type="ECO:0000256" key="3">
    <source>
        <dbReference type="ARBA" id="ARBA00012663"/>
    </source>
</evidence>
<dbReference type="SUPFAM" id="SSF51445">
    <property type="entry name" value="(Trans)glycosidases"/>
    <property type="match status" value="1"/>
</dbReference>
<dbReference type="InterPro" id="IPR013783">
    <property type="entry name" value="Ig-like_fold"/>
</dbReference>
<dbReference type="InterPro" id="IPR000421">
    <property type="entry name" value="FA58C"/>
</dbReference>
<dbReference type="InterPro" id="IPR003961">
    <property type="entry name" value="FN3_dom"/>
</dbReference>
<dbReference type="CDD" id="cd00063">
    <property type="entry name" value="FN3"/>
    <property type="match status" value="1"/>
</dbReference>
<dbReference type="PRINTS" id="PR00738">
    <property type="entry name" value="GLHYDRLASE20"/>
</dbReference>
<evidence type="ECO:0000256" key="4">
    <source>
        <dbReference type="ARBA" id="ARBA00022801"/>
    </source>
</evidence>
<sequence length="901" mass="95459">MPVNRRRRVLTLTVAVLLVLLGTVGNGPLASADKAPYGTDVALASAGAVASSSGREVTYALGPELAVDGVWDSDASRWSGEAADNGWFQVELAQPTKIDHVAVQWSTSCPAQYKLQVSNDGTSWTDATGVRGPATCRSWDTADLTGLDQSYRYVRMQGIKRRLSYGYSINEFEVWDGAAPPAPHVTTGAVTDLTPTSATLHGQVVPAGADTAYQFQFGAAGTGPWGTGTFPKTPADVGADPVTHDVTATLTGLAPGTTYLYRLATRTGAEPGYGTELTFTTPPPPPVAVPNDVTPKPASMTQPDHAAPFVLTAQTHVVARGAAVPVAAALAERLRRATGFRLPLSGGRAERDIEVVVDPHLSVPGFAGDPEGYTLDATAAGVRVAAPSAAGAFYGVQSLRQLFPAFVESATPVDAAWTVPNVHIADGPRFGYRGIMLDLARDFLSVGEIKRFIDQMSYLKLNVLHLHLSDDQGWRVQITNAGRAHGDTIDYDRLTRISGATAIDEGGTDDLPGQTGFLTQAQYRQVIAYAAAHYISVIPEIDVPGHSSSLLHAIPQLNTAHSVPQPPPGQDTIPANTTQQVGESSLDTHAEVTYTFLAHVFKQLAAMTPGRYLGVGGDEAYSTSGPDFDYFMTRVIGLVHAVGKNTTGWNLSYANETASLGSRDLVQYYNGSDAATATDAKSKGTGVVTSYYPYTYLDYPYSAADVDRFYNWDPAATVPDVPAGAIRGVEDPLWTETLRSDAEAEYQTWPRAAATAEVAWSPKAGQDYAPFSARLAQLGDRWTLQHTNFHASPRVPWTVDAAGADQWVKHAGQNLTVGTVVAPGTGLNTLSVTIDWGDGTAPTPAGVTLARPADNTHVNGAYRVSGTHDYSKRGTYTAHLHATGPNGSADAAFTVHVTGGR</sequence>
<dbReference type="InterPro" id="IPR017853">
    <property type="entry name" value="GH"/>
</dbReference>
<feature type="active site" description="Proton donor" evidence="7">
    <location>
        <position position="619"/>
    </location>
</feature>
<organism evidence="10 11">
    <name type="scientific">Actinoallomurus iriomotensis</name>
    <dbReference type="NCBI Taxonomy" id="478107"/>
    <lineage>
        <taxon>Bacteria</taxon>
        <taxon>Bacillati</taxon>
        <taxon>Actinomycetota</taxon>
        <taxon>Actinomycetes</taxon>
        <taxon>Streptosporangiales</taxon>
        <taxon>Thermomonosporaceae</taxon>
        <taxon>Actinoallomurus</taxon>
    </lineage>
</organism>
<dbReference type="Gene3D" id="2.60.40.10">
    <property type="entry name" value="Immunoglobulins"/>
    <property type="match status" value="2"/>
</dbReference>
<dbReference type="EC" id="3.2.1.52" evidence="3"/>
<keyword evidence="5" id="KW-0326">Glycosidase</keyword>
<dbReference type="PANTHER" id="PTHR22600:SF57">
    <property type="entry name" value="BETA-N-ACETYLHEXOSAMINIDASE"/>
    <property type="match status" value="1"/>
</dbReference>
<gene>
    <name evidence="10" type="ORF">Airi01_009770</name>
</gene>
<comment type="catalytic activity">
    <reaction evidence="1">
        <text>Hydrolysis of terminal non-reducing N-acetyl-D-hexosamine residues in N-acetyl-beta-D-hexosaminides.</text>
        <dbReference type="EC" id="3.2.1.52"/>
    </reaction>
</comment>
<evidence type="ECO:0000259" key="8">
    <source>
        <dbReference type="PROSITE" id="PS50022"/>
    </source>
</evidence>
<dbReference type="Gene3D" id="3.20.20.80">
    <property type="entry name" value="Glycosidases"/>
    <property type="match status" value="1"/>
</dbReference>
<evidence type="ECO:0000313" key="10">
    <source>
        <dbReference type="EMBL" id="GLY72710.1"/>
    </source>
</evidence>
<dbReference type="Gene3D" id="3.30.379.10">
    <property type="entry name" value="Chitobiase/beta-hexosaminidase domain 2-like"/>
    <property type="match status" value="1"/>
</dbReference>
<keyword evidence="4" id="KW-0378">Hydrolase</keyword>
<dbReference type="EMBL" id="BSTJ01000001">
    <property type="protein sequence ID" value="GLY72710.1"/>
    <property type="molecule type" value="Genomic_DNA"/>
</dbReference>
<evidence type="ECO:0000256" key="5">
    <source>
        <dbReference type="ARBA" id="ARBA00023295"/>
    </source>
</evidence>
<dbReference type="Pfam" id="PF00754">
    <property type="entry name" value="F5_F8_type_C"/>
    <property type="match status" value="1"/>
</dbReference>
<dbReference type="Gene3D" id="2.60.120.260">
    <property type="entry name" value="Galactose-binding domain-like"/>
    <property type="match status" value="1"/>
</dbReference>
<dbReference type="Pfam" id="PF02838">
    <property type="entry name" value="Glyco_hydro_20b"/>
    <property type="match status" value="1"/>
</dbReference>
<dbReference type="GO" id="GO:0016020">
    <property type="term" value="C:membrane"/>
    <property type="evidence" value="ECO:0007669"/>
    <property type="project" value="TreeGrafter"/>
</dbReference>
<feature type="domain" description="Fibronectin type-III" evidence="9">
    <location>
        <begin position="180"/>
        <end position="284"/>
    </location>
</feature>
<evidence type="ECO:0000256" key="6">
    <source>
        <dbReference type="ARBA" id="ARBA00023326"/>
    </source>
</evidence>
<dbReference type="GO" id="GO:0004563">
    <property type="term" value="F:beta-N-acetylhexosaminidase activity"/>
    <property type="evidence" value="ECO:0007669"/>
    <property type="project" value="UniProtKB-EC"/>
</dbReference>
<dbReference type="SUPFAM" id="SSF49265">
    <property type="entry name" value="Fibronectin type III"/>
    <property type="match status" value="1"/>
</dbReference>
<dbReference type="InterPro" id="IPR015883">
    <property type="entry name" value="Glyco_hydro_20_cat"/>
</dbReference>
<dbReference type="AlphaFoldDB" id="A0A9W6VLI7"/>
<evidence type="ECO:0000259" key="9">
    <source>
        <dbReference type="PROSITE" id="PS50853"/>
    </source>
</evidence>
<dbReference type="SUPFAM" id="SSF49785">
    <property type="entry name" value="Galactose-binding domain-like"/>
    <property type="match status" value="1"/>
</dbReference>
<dbReference type="PROSITE" id="PS50853">
    <property type="entry name" value="FN3"/>
    <property type="match status" value="1"/>
</dbReference>
<dbReference type="InterPro" id="IPR008979">
    <property type="entry name" value="Galactose-bd-like_sf"/>
</dbReference>
<accession>A0A9W6VLI7</accession>
<feature type="domain" description="F5/8 type C" evidence="8">
    <location>
        <begin position="32"/>
        <end position="177"/>
    </location>
</feature>
<evidence type="ECO:0000256" key="2">
    <source>
        <dbReference type="ARBA" id="ARBA00006285"/>
    </source>
</evidence>
<dbReference type="Pfam" id="PF00728">
    <property type="entry name" value="Glyco_hydro_20"/>
    <property type="match status" value="1"/>
</dbReference>
<dbReference type="SUPFAM" id="SSF55545">
    <property type="entry name" value="beta-N-acetylhexosaminidase-like domain"/>
    <property type="match status" value="1"/>
</dbReference>
<comment type="caution">
    <text evidence="10">The sequence shown here is derived from an EMBL/GenBank/DDBJ whole genome shotgun (WGS) entry which is preliminary data.</text>
</comment>
<dbReference type="InterPro" id="IPR025705">
    <property type="entry name" value="Beta_hexosaminidase_sua/sub"/>
</dbReference>
<protein>
    <recommendedName>
        <fullName evidence="3">beta-N-acetylhexosaminidase</fullName>
        <ecNumber evidence="3">3.2.1.52</ecNumber>
    </recommendedName>
</protein>
<reference evidence="10" key="1">
    <citation type="submission" date="2023-03" db="EMBL/GenBank/DDBJ databases">
        <title>Actinoallomurus iriomotensis NBRC 103681.</title>
        <authorList>
            <person name="Ichikawa N."/>
            <person name="Sato H."/>
            <person name="Tonouchi N."/>
        </authorList>
    </citation>
    <scope>NUCLEOTIDE SEQUENCE</scope>
    <source>
        <strain evidence="10">NBRC 103681</strain>
    </source>
</reference>
<dbReference type="InterPro" id="IPR029018">
    <property type="entry name" value="Hex-like_dom2"/>
</dbReference>
<dbReference type="GO" id="GO:0030203">
    <property type="term" value="P:glycosaminoglycan metabolic process"/>
    <property type="evidence" value="ECO:0007669"/>
    <property type="project" value="TreeGrafter"/>
</dbReference>
<evidence type="ECO:0000313" key="11">
    <source>
        <dbReference type="Proteomes" id="UP001165135"/>
    </source>
</evidence>
<comment type="similarity">
    <text evidence="2">Belongs to the glycosyl hydrolase 20 family.</text>
</comment>